<dbReference type="InterPro" id="IPR000305">
    <property type="entry name" value="GIY-YIG_endonuc"/>
</dbReference>
<dbReference type="PROSITE" id="PS50164">
    <property type="entry name" value="GIY_YIG"/>
    <property type="match status" value="1"/>
</dbReference>
<dbReference type="CDD" id="cd10442">
    <property type="entry name" value="GIY-YIG_PLEs"/>
    <property type="match status" value="1"/>
</dbReference>
<feature type="domain" description="GIY-YIG" evidence="1">
    <location>
        <begin position="747"/>
        <end position="820"/>
    </location>
</feature>
<dbReference type="PANTHER" id="PTHR21301">
    <property type="entry name" value="REVERSE TRANSCRIPTASE"/>
    <property type="match status" value="1"/>
</dbReference>
<evidence type="ECO:0000259" key="1">
    <source>
        <dbReference type="PROSITE" id="PS50164"/>
    </source>
</evidence>
<dbReference type="AlphaFoldDB" id="A0A803KAJ0"/>
<dbReference type="Gene3D" id="3.40.1440.10">
    <property type="entry name" value="GIY-YIG endonuclease"/>
    <property type="match status" value="1"/>
</dbReference>
<name>A0A803KAJ0_XENTR</name>
<dbReference type="InParanoid" id="A0A803KAJ0"/>
<dbReference type="InterPro" id="IPR000477">
    <property type="entry name" value="RT_dom"/>
</dbReference>
<dbReference type="PANTHER" id="PTHR21301:SF13">
    <property type="match status" value="1"/>
</dbReference>
<dbReference type="InterPro" id="IPR058912">
    <property type="entry name" value="HTH_animal"/>
</dbReference>
<feature type="domain" description="Reverse transcriptase" evidence="2">
    <location>
        <begin position="290"/>
        <end position="534"/>
    </location>
</feature>
<dbReference type="Pfam" id="PF26215">
    <property type="entry name" value="HTH_animal"/>
    <property type="match status" value="1"/>
</dbReference>
<accession>A0A803KAJ0</accession>
<protein>
    <recommendedName>
        <fullName evidence="4">Reverse transcriptase domain-containing protein</fullName>
    </recommendedName>
</protein>
<proteinExistence type="predicted"/>
<evidence type="ECO:0008006" key="4">
    <source>
        <dbReference type="Google" id="ProtNLM"/>
    </source>
</evidence>
<dbReference type="Ensembl" id="ENSXETT00000114728">
    <property type="protein sequence ID" value="ENSXETP00000117435"/>
    <property type="gene ID" value="ENSXETG00000044581"/>
</dbReference>
<sequence length="856" mass="98045">MSCKNQWFNCHQCSSEGSYTRRWLSSPRPEGKQETFVLNLSTKDLTEAQLSLLGKGLSFSPSRDFNILETLIDINRFVRKLVLKKYFLNDLNCVQLEQPVNAATPGSLIENGSDSQGLSFPSMSDNLNCQLLFQDERCLQNLYALQNESDTSIHRFGVDPEEIRDGLRMTSDFYPLHCRGSVVDRFQELIEKELLSLKMETRSQFTGFNLTSQEKAALKQLQDDKSIVIKNADKGGMVVVLDSETYKNEAMRQLNDNSTYQPLSTDPTIEFTKNLVELVNDAYKSGLFNERIRDYLIPTSPRVPLFHHLPKVHKSERPPLGRPIVSGIASLNEKLSEYIDLYLQPLVKRLTSYVMDTKHVLQLLNHLEWSDTFSWGTIDVASLYSCIPHEKGMLAISYHLDMYSTDDEGTKHFILDSISYLLSHNFFLFDQVFYLQRCGTSMGAKFAPAYANLYMGWWEETHIYGGDSLYLHNIVFYKRYVDDLLLVWQGSHSEFLLFVTELNTNTLNLRFTSEFNTHTISFLDLKLVARGTVVETTTFRKACAGNSLLRADSCHPAHMFRGIPVGQFQRLRRNCSTESAFLEQAVILRDRFLDRGYSMRSLSSAFIKALRMERSDLLTDRKGQHHGRVGRGYVSPTFVTSFSNQFYKIKRIVSNLIPVLYNDPDLALVLQGGYNIVAKKAPTLGNILSPTLWRSRPLRATWLTVKGTYRCGARRCVTCSHIRQSTTFSSSVSGTVFNMHFYANCNTRYVVYLLTCSRCSIQYVGCTTRSLKSRMREHIRHIAARSSNSPVARHFLQCCQSDVSFLHIQVIDKILPDARRSDLYARLLRSEVKWIFTLDTRHPNGLNSIFDISCYV</sequence>
<evidence type="ECO:0000259" key="2">
    <source>
        <dbReference type="PROSITE" id="PS50878"/>
    </source>
</evidence>
<dbReference type="InterPro" id="IPR035901">
    <property type="entry name" value="GIY-YIG_endonuc_sf"/>
</dbReference>
<reference evidence="3" key="2">
    <citation type="submission" date="2021-03" db="UniProtKB">
        <authorList>
            <consortium name="Ensembl"/>
        </authorList>
    </citation>
    <scope>IDENTIFICATION</scope>
</reference>
<reference evidence="3" key="1">
    <citation type="journal article" date="2010" name="Science">
        <title>The genome of the Western clawed frog Xenopus tropicalis.</title>
        <authorList>
            <person name="Hellsten U."/>
            <person name="Harland R.M."/>
            <person name="Gilchrist M.J."/>
            <person name="Hendrix D."/>
            <person name="Jurka J."/>
            <person name="Kapitonov V."/>
            <person name="Ovcharenko I."/>
            <person name="Putnam N.H."/>
            <person name="Shu S."/>
            <person name="Taher L."/>
            <person name="Blitz I.L."/>
            <person name="Blumberg B."/>
            <person name="Dichmann D.S."/>
            <person name="Dubchak I."/>
            <person name="Amaya E."/>
            <person name="Detter J.C."/>
            <person name="Fletcher R."/>
            <person name="Gerhard D.S."/>
            <person name="Goodstein D."/>
            <person name="Graves T."/>
            <person name="Grigoriev I.V."/>
            <person name="Grimwood J."/>
            <person name="Kawashima T."/>
            <person name="Lindquist E."/>
            <person name="Lucas S.M."/>
            <person name="Mead P.E."/>
            <person name="Mitros T."/>
            <person name="Ogino H."/>
            <person name="Ohta Y."/>
            <person name="Poliakov A.V."/>
            <person name="Pollet N."/>
            <person name="Robert J."/>
            <person name="Salamov A."/>
            <person name="Sater A.K."/>
            <person name="Schmutz J."/>
            <person name="Terry A."/>
            <person name="Vize P.D."/>
            <person name="Warren W.C."/>
            <person name="Wells D."/>
            <person name="Wills A."/>
            <person name="Wilson R.K."/>
            <person name="Zimmerman L.B."/>
            <person name="Zorn A.M."/>
            <person name="Grainger R."/>
            <person name="Grammer T."/>
            <person name="Khokha M.K."/>
            <person name="Richardson P.M."/>
            <person name="Rokhsar D.S."/>
        </authorList>
    </citation>
    <scope>NUCLEOTIDE SEQUENCE [LARGE SCALE GENOMIC DNA]</scope>
    <source>
        <strain evidence="3">Nigerian</strain>
    </source>
</reference>
<organism evidence="3">
    <name type="scientific">Xenopus tropicalis</name>
    <name type="common">Western clawed frog</name>
    <name type="synonym">Silurana tropicalis</name>
    <dbReference type="NCBI Taxonomy" id="8364"/>
    <lineage>
        <taxon>Eukaryota</taxon>
        <taxon>Metazoa</taxon>
        <taxon>Chordata</taxon>
        <taxon>Craniata</taxon>
        <taxon>Vertebrata</taxon>
        <taxon>Euteleostomi</taxon>
        <taxon>Amphibia</taxon>
        <taxon>Batrachia</taxon>
        <taxon>Anura</taxon>
        <taxon>Pipoidea</taxon>
        <taxon>Pipidae</taxon>
        <taxon>Xenopodinae</taxon>
        <taxon>Xenopus</taxon>
        <taxon>Silurana</taxon>
    </lineage>
</organism>
<dbReference type="SUPFAM" id="SSF82771">
    <property type="entry name" value="GIY-YIG endonuclease"/>
    <property type="match status" value="1"/>
</dbReference>
<dbReference type="PROSITE" id="PS50878">
    <property type="entry name" value="RT_POL"/>
    <property type="match status" value="1"/>
</dbReference>
<dbReference type="GeneTree" id="ENSGT00940000154669"/>
<evidence type="ECO:0000313" key="3">
    <source>
        <dbReference type="Ensembl" id="ENSXETP00000117435"/>
    </source>
</evidence>